<evidence type="ECO:0000256" key="7">
    <source>
        <dbReference type="SAM" id="MobiDB-lite"/>
    </source>
</evidence>
<gene>
    <name evidence="9" type="ORF">SCA03_05350</name>
</gene>
<dbReference type="GO" id="GO:0005886">
    <property type="term" value="C:plasma membrane"/>
    <property type="evidence" value="ECO:0007669"/>
    <property type="project" value="UniProtKB-SubCell"/>
</dbReference>
<keyword evidence="10" id="KW-1185">Reference proteome</keyword>
<dbReference type="SUPFAM" id="SSF103473">
    <property type="entry name" value="MFS general substrate transporter"/>
    <property type="match status" value="1"/>
</dbReference>
<dbReference type="PANTHER" id="PTHR23517:SF13">
    <property type="entry name" value="MAJOR FACILITATOR SUPERFAMILY MFS_1"/>
    <property type="match status" value="1"/>
</dbReference>
<protein>
    <submittedName>
        <fullName evidence="9">MFS transporter</fullName>
    </submittedName>
</protein>
<dbReference type="EMBL" id="BJMM01000002">
    <property type="protein sequence ID" value="GEB47984.1"/>
    <property type="molecule type" value="Genomic_DNA"/>
</dbReference>
<dbReference type="Proteomes" id="UP000319210">
    <property type="component" value="Unassembled WGS sequence"/>
</dbReference>
<comment type="caution">
    <text evidence="9">The sequence shown here is derived from an EMBL/GenBank/DDBJ whole genome shotgun (WGS) entry which is preliminary data.</text>
</comment>
<feature type="transmembrane region" description="Helical" evidence="8">
    <location>
        <begin position="357"/>
        <end position="375"/>
    </location>
</feature>
<dbReference type="InterPro" id="IPR036259">
    <property type="entry name" value="MFS_trans_sf"/>
</dbReference>
<feature type="transmembrane region" description="Helical" evidence="8">
    <location>
        <begin position="83"/>
        <end position="105"/>
    </location>
</feature>
<keyword evidence="3" id="KW-1003">Cell membrane</keyword>
<keyword evidence="4 8" id="KW-0812">Transmembrane</keyword>
<feature type="transmembrane region" description="Helical" evidence="8">
    <location>
        <begin position="263"/>
        <end position="283"/>
    </location>
</feature>
<feature type="transmembrane region" description="Helical" evidence="8">
    <location>
        <begin position="117"/>
        <end position="136"/>
    </location>
</feature>
<keyword evidence="6 8" id="KW-0472">Membrane</keyword>
<dbReference type="GO" id="GO:0022857">
    <property type="term" value="F:transmembrane transporter activity"/>
    <property type="evidence" value="ECO:0007669"/>
    <property type="project" value="InterPro"/>
</dbReference>
<evidence type="ECO:0000256" key="5">
    <source>
        <dbReference type="ARBA" id="ARBA00022989"/>
    </source>
</evidence>
<dbReference type="Pfam" id="PF07690">
    <property type="entry name" value="MFS_1"/>
    <property type="match status" value="1"/>
</dbReference>
<evidence type="ECO:0000313" key="9">
    <source>
        <dbReference type="EMBL" id="GEB47984.1"/>
    </source>
</evidence>
<keyword evidence="2" id="KW-0813">Transport</keyword>
<feature type="compositionally biased region" description="Low complexity" evidence="7">
    <location>
        <begin position="403"/>
        <end position="418"/>
    </location>
</feature>
<reference evidence="9 10" key="1">
    <citation type="submission" date="2019-06" db="EMBL/GenBank/DDBJ databases">
        <title>Whole genome shotgun sequence of Streptomyces cacaoi subsp. cacaoi NBRC 12748.</title>
        <authorList>
            <person name="Hosoyama A."/>
            <person name="Uohara A."/>
            <person name="Ohji S."/>
            <person name="Ichikawa N."/>
        </authorList>
    </citation>
    <scope>NUCLEOTIDE SEQUENCE [LARGE SCALE GENOMIC DNA]</scope>
    <source>
        <strain evidence="9 10">NBRC 12748</strain>
    </source>
</reference>
<evidence type="ECO:0000256" key="2">
    <source>
        <dbReference type="ARBA" id="ARBA00022448"/>
    </source>
</evidence>
<dbReference type="InterPro" id="IPR050171">
    <property type="entry name" value="MFS_Transporters"/>
</dbReference>
<dbReference type="CDD" id="cd06174">
    <property type="entry name" value="MFS"/>
    <property type="match status" value="1"/>
</dbReference>
<dbReference type="PANTHER" id="PTHR23517">
    <property type="entry name" value="RESISTANCE PROTEIN MDTM, PUTATIVE-RELATED-RELATED"/>
    <property type="match status" value="1"/>
</dbReference>
<evidence type="ECO:0000256" key="8">
    <source>
        <dbReference type="SAM" id="Phobius"/>
    </source>
</evidence>
<evidence type="ECO:0000256" key="1">
    <source>
        <dbReference type="ARBA" id="ARBA00004651"/>
    </source>
</evidence>
<evidence type="ECO:0000256" key="3">
    <source>
        <dbReference type="ARBA" id="ARBA00022475"/>
    </source>
</evidence>
<dbReference type="InterPro" id="IPR011701">
    <property type="entry name" value="MFS"/>
</dbReference>
<evidence type="ECO:0000313" key="10">
    <source>
        <dbReference type="Proteomes" id="UP000319210"/>
    </source>
</evidence>
<feature type="transmembrane region" description="Helical" evidence="8">
    <location>
        <begin position="27"/>
        <end position="47"/>
    </location>
</feature>
<evidence type="ECO:0000256" key="6">
    <source>
        <dbReference type="ARBA" id="ARBA00023136"/>
    </source>
</evidence>
<feature type="transmembrane region" description="Helical" evidence="8">
    <location>
        <begin position="320"/>
        <end position="345"/>
    </location>
</feature>
<feature type="transmembrane region" description="Helical" evidence="8">
    <location>
        <begin position="59"/>
        <end position="77"/>
    </location>
</feature>
<dbReference type="Gene3D" id="1.20.1250.20">
    <property type="entry name" value="MFS general substrate transporter like domains"/>
    <property type="match status" value="1"/>
</dbReference>
<feature type="transmembrane region" description="Helical" evidence="8">
    <location>
        <begin position="232"/>
        <end position="251"/>
    </location>
</feature>
<feature type="transmembrane region" description="Helical" evidence="8">
    <location>
        <begin position="142"/>
        <end position="163"/>
    </location>
</feature>
<feature type="region of interest" description="Disordered" evidence="7">
    <location>
        <begin position="398"/>
        <end position="442"/>
    </location>
</feature>
<accession>A0A4Y3QRG2</accession>
<name>A0A4Y3QRG2_STRCI</name>
<keyword evidence="5 8" id="KW-1133">Transmembrane helix</keyword>
<comment type="subcellular location">
    <subcellularLocation>
        <location evidence="1">Cell membrane</location>
        <topology evidence="1">Multi-pass membrane protein</topology>
    </subcellularLocation>
</comment>
<organism evidence="9 10">
    <name type="scientific">Streptomyces cacaoi</name>
    <dbReference type="NCBI Taxonomy" id="1898"/>
    <lineage>
        <taxon>Bacteria</taxon>
        <taxon>Bacillati</taxon>
        <taxon>Actinomycetota</taxon>
        <taxon>Actinomycetes</taxon>
        <taxon>Kitasatosporales</taxon>
        <taxon>Streptomycetaceae</taxon>
        <taxon>Streptomyces</taxon>
    </lineage>
</organism>
<sequence length="442" mass="44286">MVVLTAGAYLPSPLYPDYQHLFRYDDLTMTLLFATFALVSGPALLLCGPAADLLGSRPLLRLSVLLAAAGSACFVLADSPAWLFAGRVGQALALGAATGAAQALINRHRSASARVGGPLFASLVFAAGTAAGPAGSGVLAQYAPAPLVTPYLLHLALLVWVWWRLHRTVPGPVAARPALRRWRPARPHIPAALRPLFAVAGLSGFLAWAVVGVYLALVPALLAKTPHGDSPALSGGVLGTVLVCSLLSQLGGARRAAHTAQRLGLGALVASLLLLAATGAASLPATLGSALLAGAGHGLAFSGAARAVDAHTPPGHHAGIGSALYLLFYLGSGTPAVAVGVMTAWTPLTTAVTRLSWAGAALGLIALLTTCTLTTRPSPAQQQPPVVIPSTVAGPGPEPVHISLPASVSPSLPASVSPTRPVSSAAPGATGERAGAEPTGAG</sequence>
<dbReference type="AlphaFoldDB" id="A0A4Y3QRG2"/>
<feature type="transmembrane region" description="Helical" evidence="8">
    <location>
        <begin position="196"/>
        <end position="220"/>
    </location>
</feature>
<evidence type="ECO:0000256" key="4">
    <source>
        <dbReference type="ARBA" id="ARBA00022692"/>
    </source>
</evidence>
<proteinExistence type="predicted"/>